<dbReference type="GO" id="GO:0042138">
    <property type="term" value="P:meiotic DNA double-strand break formation"/>
    <property type="evidence" value="ECO:0007669"/>
    <property type="project" value="InterPro"/>
</dbReference>
<evidence type="ECO:0000313" key="2">
    <source>
        <dbReference type="Ensembl" id="ENSLLEP00000043189.1"/>
    </source>
</evidence>
<feature type="compositionally biased region" description="Basic and acidic residues" evidence="1">
    <location>
        <begin position="117"/>
        <end position="132"/>
    </location>
</feature>
<feature type="compositionally biased region" description="Basic residues" evidence="1">
    <location>
        <begin position="90"/>
        <end position="116"/>
    </location>
</feature>
<feature type="compositionally biased region" description="Basic and acidic residues" evidence="1">
    <location>
        <begin position="15"/>
        <end position="30"/>
    </location>
</feature>
<feature type="region of interest" description="Disordered" evidence="1">
    <location>
        <begin position="1"/>
        <end position="152"/>
    </location>
</feature>
<reference evidence="2" key="1">
    <citation type="submission" date="2025-08" db="UniProtKB">
        <authorList>
            <consortium name="Ensembl"/>
        </authorList>
    </citation>
    <scope>IDENTIFICATION</scope>
</reference>
<feature type="region of interest" description="Disordered" evidence="1">
    <location>
        <begin position="495"/>
        <end position="514"/>
    </location>
</feature>
<evidence type="ECO:0000256" key="1">
    <source>
        <dbReference type="SAM" id="MobiDB-lite"/>
    </source>
</evidence>
<name>A0A8C5WJU4_9ANUR</name>
<dbReference type="PANTHER" id="PTHR35662:SF1">
    <property type="entry name" value="INTERACTOR OF HORMAD1 PROTEIN 1"/>
    <property type="match status" value="1"/>
</dbReference>
<dbReference type="GO" id="GO:0006310">
    <property type="term" value="P:DNA recombination"/>
    <property type="evidence" value="ECO:0007669"/>
    <property type="project" value="InterPro"/>
</dbReference>
<feature type="compositionally biased region" description="Basic and acidic residues" evidence="1">
    <location>
        <begin position="79"/>
        <end position="89"/>
    </location>
</feature>
<sequence length="692" mass="79028">MKEKAKERKRHRVKKEADERKGERKKEVQSKGRKRQRKEKAKERGTEEERKKERKAQRKERKRQMKEKAKERKRQRKEKAKERGTEERKKERKAQRKERKKQMKEKAKESKRHRVKKEAVERKGERKKEAQRKERKRHKPIPGPTSGGIESSVLLKYQSKPSLFSDGKDKGLFKSFGPGKNKGLMEQFEESKKKAKEKLEIDHLNNLMSSVQQTVQEIKMAFCQTEENTDLRCKAILESMEAVAKAVQDNAASNCESILKALSAKCDMEEALLDLEKKVHTNDGEFATMKCKVELLLSNMDALKSQQCEQQVRLSEKLGWLSDYMKSSESKILCELEKMNVPKTVLNIKDNTTQTSPATLANVSLKDHVEQLEPKETGTGASLNSQTSGRCTCNVSVSTDRGENISLSETMAAQKSSNLRCMNYIKNLPAGSEFSNILWKGPQQLNIAYLDQSQLLSIEKENIMDPGKAKENDPNASNFQDGMIETIGSSCVEENRLPKNKARKPARCRKRGTANRNKIFSKRKKSKCTTKSNRDTVSGNLTRTSQVKYGNKPVSSERQDSLSDFQQESIALLSRSSVASLPVIHAPMRKAQKKVKEKCSLLSSHQIVQQQASSKTQSPSYSSRADRYNRETAHWGFSTQESDMSQYTIKLQYPNSWLCPSSPLLDNNQDSPVWQEDNDVLSLFFDSSDENN</sequence>
<dbReference type="GO" id="GO:0007129">
    <property type="term" value="P:homologous chromosome pairing at meiosis"/>
    <property type="evidence" value="ECO:0007669"/>
    <property type="project" value="TreeGrafter"/>
</dbReference>
<feature type="region of interest" description="Disordered" evidence="1">
    <location>
        <begin position="522"/>
        <end position="543"/>
    </location>
</feature>
<dbReference type="OrthoDB" id="10066605at2759"/>
<feature type="compositionally biased region" description="Basic residues" evidence="1">
    <location>
        <begin position="498"/>
        <end position="514"/>
    </location>
</feature>
<dbReference type="PANTHER" id="PTHR35662">
    <property type="entry name" value="INTERACTOR OF HORMAD1 PROTEIN 1"/>
    <property type="match status" value="1"/>
</dbReference>
<proteinExistence type="predicted"/>
<feature type="compositionally biased region" description="Basic and acidic residues" evidence="1">
    <location>
        <begin position="40"/>
        <end position="51"/>
    </location>
</feature>
<reference evidence="2" key="2">
    <citation type="submission" date="2025-09" db="UniProtKB">
        <authorList>
            <consortium name="Ensembl"/>
        </authorList>
    </citation>
    <scope>IDENTIFICATION</scope>
</reference>
<dbReference type="Proteomes" id="UP000694569">
    <property type="component" value="Unplaced"/>
</dbReference>
<dbReference type="GO" id="GO:0000794">
    <property type="term" value="C:condensed nuclear chromosome"/>
    <property type="evidence" value="ECO:0007669"/>
    <property type="project" value="TreeGrafter"/>
</dbReference>
<protein>
    <submittedName>
        <fullName evidence="2">Uncharacterized protein</fullName>
    </submittedName>
</protein>
<dbReference type="InterPro" id="IPR031529">
    <property type="entry name" value="IHO1"/>
</dbReference>
<keyword evidence="3" id="KW-1185">Reference proteome</keyword>
<accession>A0A8C5WJU4</accession>
<dbReference type="Pfam" id="PF15771">
    <property type="entry name" value="IHO1"/>
    <property type="match status" value="1"/>
</dbReference>
<evidence type="ECO:0000313" key="3">
    <source>
        <dbReference type="Proteomes" id="UP000694569"/>
    </source>
</evidence>
<organism evidence="2 3">
    <name type="scientific">Leptobrachium leishanense</name>
    <name type="common">Leishan spiny toad</name>
    <dbReference type="NCBI Taxonomy" id="445787"/>
    <lineage>
        <taxon>Eukaryota</taxon>
        <taxon>Metazoa</taxon>
        <taxon>Chordata</taxon>
        <taxon>Craniata</taxon>
        <taxon>Vertebrata</taxon>
        <taxon>Euteleostomi</taxon>
        <taxon>Amphibia</taxon>
        <taxon>Batrachia</taxon>
        <taxon>Anura</taxon>
        <taxon>Pelobatoidea</taxon>
        <taxon>Megophryidae</taxon>
        <taxon>Leptobrachium</taxon>
    </lineage>
</organism>
<dbReference type="AlphaFoldDB" id="A0A8C5WJU4"/>
<dbReference type="Ensembl" id="ENSLLET00000044905.1">
    <property type="protein sequence ID" value="ENSLLEP00000043189.1"/>
    <property type="gene ID" value="ENSLLEG00000027476.1"/>
</dbReference>
<feature type="compositionally biased region" description="Basic residues" evidence="1">
    <location>
        <begin position="52"/>
        <end position="78"/>
    </location>
</feature>